<dbReference type="EMBL" id="CAJNRD030001119">
    <property type="protein sequence ID" value="CAG5087969.1"/>
    <property type="molecule type" value="Genomic_DNA"/>
</dbReference>
<dbReference type="Pfam" id="PF10509">
    <property type="entry name" value="GalKase_gal_bdg"/>
    <property type="match status" value="1"/>
</dbReference>
<dbReference type="OrthoDB" id="275179at2759"/>
<dbReference type="PROSITE" id="PS00627">
    <property type="entry name" value="GHMP_KINASES_ATP"/>
    <property type="match status" value="1"/>
</dbReference>
<keyword evidence="10" id="KW-1185">Reference proteome</keyword>
<dbReference type="Pfam" id="PF08544">
    <property type="entry name" value="GHMP_kinases_C"/>
    <property type="match status" value="1"/>
</dbReference>
<keyword evidence="5" id="KW-0067">ATP-binding</keyword>
<feature type="domain" description="GHMP kinase C-terminal" evidence="7">
    <location>
        <begin position="257"/>
        <end position="337"/>
    </location>
</feature>
<evidence type="ECO:0000313" key="9">
    <source>
        <dbReference type="EMBL" id="CAG5087969.1"/>
    </source>
</evidence>
<dbReference type="GO" id="GO:0005524">
    <property type="term" value="F:ATP binding"/>
    <property type="evidence" value="ECO:0007669"/>
    <property type="project" value="UniProtKB-KW"/>
</dbReference>
<dbReference type="GO" id="GO:0004335">
    <property type="term" value="F:galactokinase activity"/>
    <property type="evidence" value="ECO:0007669"/>
    <property type="project" value="InterPro"/>
</dbReference>
<gene>
    <name evidence="9" type="ORF">HICCMSTLAB_LOCUS4663</name>
</gene>
<dbReference type="GO" id="GO:0005829">
    <property type="term" value="C:cytosol"/>
    <property type="evidence" value="ECO:0007669"/>
    <property type="project" value="TreeGrafter"/>
</dbReference>
<dbReference type="PRINTS" id="PR00473">
    <property type="entry name" value="GALCTOKINASE"/>
</dbReference>
<dbReference type="PRINTS" id="PR00959">
    <property type="entry name" value="MEVGALKINASE"/>
</dbReference>
<organism evidence="9 10">
    <name type="scientific">Cotesia congregata</name>
    <name type="common">Parasitoid wasp</name>
    <name type="synonym">Apanteles congregatus</name>
    <dbReference type="NCBI Taxonomy" id="51543"/>
    <lineage>
        <taxon>Eukaryota</taxon>
        <taxon>Metazoa</taxon>
        <taxon>Ecdysozoa</taxon>
        <taxon>Arthropoda</taxon>
        <taxon>Hexapoda</taxon>
        <taxon>Insecta</taxon>
        <taxon>Pterygota</taxon>
        <taxon>Neoptera</taxon>
        <taxon>Endopterygota</taxon>
        <taxon>Hymenoptera</taxon>
        <taxon>Apocrita</taxon>
        <taxon>Ichneumonoidea</taxon>
        <taxon>Braconidae</taxon>
        <taxon>Microgastrinae</taxon>
        <taxon>Cotesia</taxon>
    </lineage>
</organism>
<dbReference type="InterPro" id="IPR006203">
    <property type="entry name" value="GHMP_knse_ATP-bd_CS"/>
</dbReference>
<dbReference type="Gene3D" id="3.30.230.10">
    <property type="match status" value="1"/>
</dbReference>
<dbReference type="PANTHER" id="PTHR10457:SF7">
    <property type="entry name" value="GALACTOKINASE-RELATED"/>
    <property type="match status" value="1"/>
</dbReference>
<dbReference type="GO" id="GO:0006012">
    <property type="term" value="P:galactose metabolic process"/>
    <property type="evidence" value="ECO:0007669"/>
    <property type="project" value="InterPro"/>
</dbReference>
<dbReference type="FunFam" id="3.30.230.10:FF:000040">
    <property type="entry name" value="Galactokinase 1"/>
    <property type="match status" value="1"/>
</dbReference>
<dbReference type="InterPro" id="IPR006204">
    <property type="entry name" value="GHMP_kinase_N_dom"/>
</dbReference>
<dbReference type="PROSITE" id="PS00106">
    <property type="entry name" value="GALACTOKINASE"/>
    <property type="match status" value="1"/>
</dbReference>
<dbReference type="PANTHER" id="PTHR10457">
    <property type="entry name" value="MEVALONATE KINASE/GALACTOKINASE"/>
    <property type="match status" value="1"/>
</dbReference>
<evidence type="ECO:0000259" key="6">
    <source>
        <dbReference type="Pfam" id="PF00288"/>
    </source>
</evidence>
<reference evidence="9" key="1">
    <citation type="submission" date="2021-04" db="EMBL/GenBank/DDBJ databases">
        <authorList>
            <person name="Chebbi M.A.C M."/>
        </authorList>
    </citation>
    <scope>NUCLEOTIDE SEQUENCE</scope>
</reference>
<dbReference type="Gene3D" id="3.30.70.890">
    <property type="entry name" value="GHMP kinase, C-terminal domain"/>
    <property type="match status" value="1"/>
</dbReference>
<evidence type="ECO:0000256" key="5">
    <source>
        <dbReference type="ARBA" id="ARBA00022840"/>
    </source>
</evidence>
<evidence type="ECO:0000256" key="3">
    <source>
        <dbReference type="ARBA" id="ARBA00022741"/>
    </source>
</evidence>
<comment type="similarity">
    <text evidence="1">Belongs to the GHMP kinase family. GalK subfamily.</text>
</comment>
<dbReference type="InterPro" id="IPR014721">
    <property type="entry name" value="Ribsml_uS5_D2-typ_fold_subgr"/>
</dbReference>
<accession>A0A8J2HB70</accession>
<name>A0A8J2HB70_COTCN</name>
<keyword evidence="4" id="KW-0418">Kinase</keyword>
<evidence type="ECO:0000256" key="1">
    <source>
        <dbReference type="ARBA" id="ARBA00006566"/>
    </source>
</evidence>
<evidence type="ECO:0000259" key="7">
    <source>
        <dbReference type="Pfam" id="PF08544"/>
    </source>
</evidence>
<feature type="domain" description="GHMP kinase N-terminal" evidence="6">
    <location>
        <begin position="106"/>
        <end position="192"/>
    </location>
</feature>
<dbReference type="InterPro" id="IPR020568">
    <property type="entry name" value="Ribosomal_Su5_D2-typ_SF"/>
</dbReference>
<dbReference type="AlphaFoldDB" id="A0A8J2HB70"/>
<keyword evidence="2" id="KW-0808">Transferase</keyword>
<proteinExistence type="inferred from homology"/>
<dbReference type="SUPFAM" id="SSF54211">
    <property type="entry name" value="Ribosomal protein S5 domain 2-like"/>
    <property type="match status" value="1"/>
</dbReference>
<keyword evidence="3" id="KW-0547">Nucleotide-binding</keyword>
<evidence type="ECO:0000256" key="4">
    <source>
        <dbReference type="ARBA" id="ARBA00022777"/>
    </source>
</evidence>
<evidence type="ECO:0000313" key="10">
    <source>
        <dbReference type="Proteomes" id="UP000786811"/>
    </source>
</evidence>
<dbReference type="InterPro" id="IPR019741">
    <property type="entry name" value="Galactokinase_CS"/>
</dbReference>
<comment type="caution">
    <text evidence="9">The sequence shown here is derived from an EMBL/GenBank/DDBJ whole genome shotgun (WGS) entry which is preliminary data.</text>
</comment>
<dbReference type="InterPro" id="IPR036554">
    <property type="entry name" value="GHMP_kinase_C_sf"/>
</dbReference>
<feature type="domain" description="Galactokinase N-terminal" evidence="8">
    <location>
        <begin position="18"/>
        <end position="64"/>
    </location>
</feature>
<dbReference type="PIRSF" id="PIRSF000530">
    <property type="entry name" value="Galactokinase"/>
    <property type="match status" value="1"/>
</dbReference>
<dbReference type="Pfam" id="PF00288">
    <property type="entry name" value="GHMP_kinases_N"/>
    <property type="match status" value="1"/>
</dbReference>
<dbReference type="Proteomes" id="UP000786811">
    <property type="component" value="Unassembled WGS sequence"/>
</dbReference>
<dbReference type="InterPro" id="IPR019539">
    <property type="entry name" value="GalKase_N"/>
</dbReference>
<evidence type="ECO:0000259" key="8">
    <source>
        <dbReference type="Pfam" id="PF10509"/>
    </source>
</evidence>
<sequence length="357" mass="38447">MAEIIPTISQVKSEALEIFQKEFGKDADVCVFAPGRVNLIGEHTDYNEGFVLPMALPMVTMIVGKLNGKSTCTIVSTSKSITTISKIEFEVSDRSKVVPGEPKWANYVKGCIAFFPADVSGFDAVIVSTVPMGSGLSSSAALEVATYTFIEALTGVECKDLRDKALICQKAEHQFANVPCGIMDQFISVMGQQGHALLLDCRDLSVTQIPMDGIDNYAFLITNSNAPHKLSSSAFQERRDAFSHVINENSRTLAATAAFKAGDYVKVGELMNESHDSLRDNYEVSSNELDTLVNTARKVAGVLGSRLTGAGFGGCTITFLKKDSVDLVIKAINESYSGTASFYIATPSEGARKLDCK</sequence>
<evidence type="ECO:0000256" key="2">
    <source>
        <dbReference type="ARBA" id="ARBA00022679"/>
    </source>
</evidence>
<dbReference type="InterPro" id="IPR000705">
    <property type="entry name" value="Galactokinase"/>
</dbReference>
<protein>
    <submittedName>
        <fullName evidence="9">Similar to GALK1: Galactokinase (Homo sapiens)</fullName>
    </submittedName>
</protein>
<dbReference type="SUPFAM" id="SSF55060">
    <property type="entry name" value="GHMP Kinase, C-terminal domain"/>
    <property type="match status" value="1"/>
</dbReference>
<dbReference type="InterPro" id="IPR006206">
    <property type="entry name" value="Mevalonate/galactokinase"/>
</dbReference>
<dbReference type="InterPro" id="IPR013750">
    <property type="entry name" value="GHMP_kinase_C_dom"/>
</dbReference>